<dbReference type="AlphaFoldDB" id="A0A7Y0EN40"/>
<feature type="domain" description="ABC3 transporter permease C-terminal" evidence="8">
    <location>
        <begin position="273"/>
        <end position="387"/>
    </location>
</feature>
<evidence type="ECO:0000256" key="1">
    <source>
        <dbReference type="ARBA" id="ARBA00004651"/>
    </source>
</evidence>
<keyword evidence="6 7" id="KW-0472">Membrane</keyword>
<evidence type="ECO:0000256" key="7">
    <source>
        <dbReference type="SAM" id="Phobius"/>
    </source>
</evidence>
<keyword evidence="5 7" id="KW-1133">Transmembrane helix</keyword>
<keyword evidence="10" id="KW-1185">Reference proteome</keyword>
<gene>
    <name evidence="9" type="ORF">G1C95_0402</name>
</gene>
<feature type="transmembrane region" description="Helical" evidence="7">
    <location>
        <begin position="360"/>
        <end position="385"/>
    </location>
</feature>
<dbReference type="EMBL" id="JAAIII010000001">
    <property type="protein sequence ID" value="NMM93217.1"/>
    <property type="molecule type" value="Genomic_DNA"/>
</dbReference>
<keyword evidence="4 7" id="KW-0812">Transmembrane</keyword>
<reference evidence="9 10" key="1">
    <citation type="submission" date="2020-02" db="EMBL/GenBank/DDBJ databases">
        <title>Characterization of phylogenetic diversity of novel bifidobacterial species isolated in Czech ZOOs.</title>
        <authorList>
            <person name="Lugli G.A."/>
            <person name="Vera N.B."/>
            <person name="Ventura M."/>
        </authorList>
    </citation>
    <scope>NUCLEOTIDE SEQUENCE [LARGE SCALE GENOMIC DNA]</scope>
    <source>
        <strain evidence="9 10">DSM 109957</strain>
    </source>
</reference>
<feature type="transmembrane region" description="Helical" evidence="7">
    <location>
        <begin position="267"/>
        <end position="290"/>
    </location>
</feature>
<feature type="transmembrane region" description="Helical" evidence="7">
    <location>
        <begin position="323"/>
        <end position="348"/>
    </location>
</feature>
<keyword evidence="3" id="KW-1003">Cell membrane</keyword>
<evidence type="ECO:0000259" key="8">
    <source>
        <dbReference type="Pfam" id="PF02687"/>
    </source>
</evidence>
<evidence type="ECO:0000256" key="2">
    <source>
        <dbReference type="ARBA" id="ARBA00022448"/>
    </source>
</evidence>
<evidence type="ECO:0000313" key="10">
    <source>
        <dbReference type="Proteomes" id="UP000532194"/>
    </source>
</evidence>
<evidence type="ECO:0000313" key="9">
    <source>
        <dbReference type="EMBL" id="NMM93217.1"/>
    </source>
</evidence>
<dbReference type="PANTHER" id="PTHR43738">
    <property type="entry name" value="ABC TRANSPORTER, MEMBRANE PROTEIN"/>
    <property type="match status" value="1"/>
</dbReference>
<evidence type="ECO:0000256" key="4">
    <source>
        <dbReference type="ARBA" id="ARBA00022692"/>
    </source>
</evidence>
<dbReference type="PANTHER" id="PTHR43738:SF1">
    <property type="entry name" value="HEMIN TRANSPORT SYSTEM PERMEASE PROTEIN HRTB-RELATED"/>
    <property type="match status" value="1"/>
</dbReference>
<dbReference type="Proteomes" id="UP000532194">
    <property type="component" value="Unassembled WGS sequence"/>
</dbReference>
<evidence type="ECO:0000256" key="5">
    <source>
        <dbReference type="ARBA" id="ARBA00022989"/>
    </source>
</evidence>
<name>A0A7Y0EN40_9BIFI</name>
<dbReference type="InterPro" id="IPR051125">
    <property type="entry name" value="ABC-4/HrtB_transporter"/>
</dbReference>
<dbReference type="GO" id="GO:0005886">
    <property type="term" value="C:plasma membrane"/>
    <property type="evidence" value="ECO:0007669"/>
    <property type="project" value="UniProtKB-SubCell"/>
</dbReference>
<dbReference type="Pfam" id="PF02687">
    <property type="entry name" value="FtsX"/>
    <property type="match status" value="1"/>
</dbReference>
<organism evidence="9 10">
    <name type="scientific">Bifidobacterium oedipodis</name>
    <dbReference type="NCBI Taxonomy" id="2675322"/>
    <lineage>
        <taxon>Bacteria</taxon>
        <taxon>Bacillati</taxon>
        <taxon>Actinomycetota</taxon>
        <taxon>Actinomycetes</taxon>
        <taxon>Bifidobacteriales</taxon>
        <taxon>Bifidobacteriaceae</taxon>
        <taxon>Bifidobacterium</taxon>
    </lineage>
</organism>
<proteinExistence type="predicted"/>
<keyword evidence="2" id="KW-0813">Transport</keyword>
<evidence type="ECO:0000256" key="3">
    <source>
        <dbReference type="ARBA" id="ARBA00022475"/>
    </source>
</evidence>
<accession>A0A7Y0EN40</accession>
<dbReference type="InterPro" id="IPR003838">
    <property type="entry name" value="ABC3_permease_C"/>
</dbReference>
<evidence type="ECO:0000256" key="6">
    <source>
        <dbReference type="ARBA" id="ARBA00023136"/>
    </source>
</evidence>
<protein>
    <submittedName>
        <fullName evidence="9">ABC transporter permease</fullName>
    </submittedName>
</protein>
<comment type="caution">
    <text evidence="9">The sequence shown here is derived from an EMBL/GenBank/DDBJ whole genome shotgun (WGS) entry which is preliminary data.</text>
</comment>
<comment type="subcellular location">
    <subcellularLocation>
        <location evidence="1">Cell membrane</location>
        <topology evidence="1">Multi-pass membrane protein</topology>
    </subcellularLocation>
</comment>
<sequence length="403" mass="42783">MLIDMNKLPFENLKRKPLRTTALLAVVVVLSLALFGGSILATNLNTGMASMERRLGADLMVVPQNTAQKAEALLTDGSPTTFYLTKDVADQISQADGVAQATQQTYISSLAAACCDEKLQIIGYDPATDFVIEPWVAEQFDGTLEDGQMLAGANVNVSADGTIELYGRDWPVVAQLASTGTNLDNSVFINQTTVPAMVEASAKVATQVMPEEYAGKAVSSVLINVAEGYTAETVATNIQNLDASFKDLGFVYPGGITATTRTSLNTLVAYLTLFIAVLWVMGAIVLIAVFSTSANERKREFASLRIMGATRGMLNTIILKESAVIGLTGGVLGVAVASLVIFPFSSLIGRQLQLPYLQAGPLLICGMIVLAVASAVVLSVVGSLLTMWRLGRPEAYLTLREGE</sequence>